<accession>A0A7X0NPD4</accession>
<dbReference type="EMBL" id="JACHMI010000001">
    <property type="protein sequence ID" value="MBB6547069.1"/>
    <property type="molecule type" value="Genomic_DNA"/>
</dbReference>
<reference evidence="2 3" key="1">
    <citation type="submission" date="2020-08" db="EMBL/GenBank/DDBJ databases">
        <title>Sequencing the genomes of 1000 actinobacteria strains.</title>
        <authorList>
            <person name="Klenk H.-P."/>
        </authorList>
    </citation>
    <scope>NUCLEOTIDE SEQUENCE [LARGE SCALE GENOMIC DNA]</scope>
    <source>
        <strain evidence="2 3">DSM 43768</strain>
    </source>
</reference>
<feature type="region of interest" description="Disordered" evidence="1">
    <location>
        <begin position="105"/>
        <end position="144"/>
    </location>
</feature>
<sequence length="144" mass="15618">MSDLQPGVYQHLVTRELDGLLRTVSDRDLIDRRSLDLADSHETLVRHLAALTRRALRSVRGENDAVRLARQVEIVNRVADLLGDLVPEAASPEEMVEGRGRAALDCQGPGRRWPGALSAPTGGPPHRQCAAGQRAPGSQRSAMS</sequence>
<evidence type="ECO:0000313" key="2">
    <source>
        <dbReference type="EMBL" id="MBB6547069.1"/>
    </source>
</evidence>
<dbReference type="RefSeq" id="WP_246546421.1">
    <property type="nucleotide sequence ID" value="NZ_BAAAXY010000169.1"/>
</dbReference>
<evidence type="ECO:0000256" key="1">
    <source>
        <dbReference type="SAM" id="MobiDB-lite"/>
    </source>
</evidence>
<dbReference type="AlphaFoldDB" id="A0A7X0NPD4"/>
<keyword evidence="3" id="KW-1185">Reference proteome</keyword>
<evidence type="ECO:0000313" key="3">
    <source>
        <dbReference type="Proteomes" id="UP000565579"/>
    </source>
</evidence>
<gene>
    <name evidence="2" type="ORF">HD593_001864</name>
</gene>
<comment type="caution">
    <text evidence="2">The sequence shown here is derived from an EMBL/GenBank/DDBJ whole genome shotgun (WGS) entry which is preliminary data.</text>
</comment>
<protein>
    <submittedName>
        <fullName evidence="2">Uncharacterized protein</fullName>
    </submittedName>
</protein>
<name>A0A7X0NPD4_9ACTN</name>
<organism evidence="2 3">
    <name type="scientific">Nonomuraea rubra</name>
    <dbReference type="NCBI Taxonomy" id="46180"/>
    <lineage>
        <taxon>Bacteria</taxon>
        <taxon>Bacillati</taxon>
        <taxon>Actinomycetota</taxon>
        <taxon>Actinomycetes</taxon>
        <taxon>Streptosporangiales</taxon>
        <taxon>Streptosporangiaceae</taxon>
        <taxon>Nonomuraea</taxon>
    </lineage>
</organism>
<dbReference type="Proteomes" id="UP000565579">
    <property type="component" value="Unassembled WGS sequence"/>
</dbReference>
<proteinExistence type="predicted"/>